<evidence type="ECO:0000313" key="3">
    <source>
        <dbReference type="Proteomes" id="UP000031036"/>
    </source>
</evidence>
<feature type="signal peptide" evidence="1">
    <location>
        <begin position="1"/>
        <end position="26"/>
    </location>
</feature>
<keyword evidence="3" id="KW-1185">Reference proteome</keyword>
<accession>A0A0B2UPI2</accession>
<organism evidence="2 3">
    <name type="scientific">Toxocara canis</name>
    <name type="common">Canine roundworm</name>
    <dbReference type="NCBI Taxonomy" id="6265"/>
    <lineage>
        <taxon>Eukaryota</taxon>
        <taxon>Metazoa</taxon>
        <taxon>Ecdysozoa</taxon>
        <taxon>Nematoda</taxon>
        <taxon>Chromadorea</taxon>
        <taxon>Rhabditida</taxon>
        <taxon>Spirurina</taxon>
        <taxon>Ascaridomorpha</taxon>
        <taxon>Ascaridoidea</taxon>
        <taxon>Toxocaridae</taxon>
        <taxon>Toxocara</taxon>
    </lineage>
</organism>
<name>A0A0B2UPI2_TOXCA</name>
<gene>
    <name evidence="2" type="ORF">Tcan_08072</name>
</gene>
<proteinExistence type="predicted"/>
<sequence length="139" mass="15233">MNFVSAPQATMRSFLVLFLIFRPLSGQIAQGGAQVKFSSKRHQRRLFLRATSSGQIAQGGAQVKISDMPFPVANAQQLSQIVWTMLGTTTKETIYCVSEAPVSQLRFVCVDCFQKNITDMVNVLSGAQDLTRSAGFPVD</sequence>
<evidence type="ECO:0000313" key="2">
    <source>
        <dbReference type="EMBL" id="KHN71268.1"/>
    </source>
</evidence>
<comment type="caution">
    <text evidence="2">The sequence shown here is derived from an EMBL/GenBank/DDBJ whole genome shotgun (WGS) entry which is preliminary data.</text>
</comment>
<dbReference type="EMBL" id="JPKZ01022562">
    <property type="protein sequence ID" value="KHN71268.1"/>
    <property type="molecule type" value="Genomic_DNA"/>
</dbReference>
<evidence type="ECO:0000256" key="1">
    <source>
        <dbReference type="SAM" id="SignalP"/>
    </source>
</evidence>
<reference evidence="2 3" key="1">
    <citation type="submission" date="2014-11" db="EMBL/GenBank/DDBJ databases">
        <title>Genetic blueprint of the zoonotic pathogen Toxocara canis.</title>
        <authorList>
            <person name="Zhu X.-Q."/>
            <person name="Korhonen P.K."/>
            <person name="Cai H."/>
            <person name="Young N.D."/>
            <person name="Nejsum P."/>
            <person name="von Samson-Himmelstjerna G."/>
            <person name="Boag P.R."/>
            <person name="Tan P."/>
            <person name="Li Q."/>
            <person name="Min J."/>
            <person name="Yang Y."/>
            <person name="Wang X."/>
            <person name="Fang X."/>
            <person name="Hall R.S."/>
            <person name="Hofmann A."/>
            <person name="Sternberg P.W."/>
            <person name="Jex A.R."/>
            <person name="Gasser R.B."/>
        </authorList>
    </citation>
    <scope>NUCLEOTIDE SEQUENCE [LARGE SCALE GENOMIC DNA]</scope>
    <source>
        <strain evidence="2">PN_DK_2014</strain>
    </source>
</reference>
<feature type="chain" id="PRO_5002095653" evidence="1">
    <location>
        <begin position="27"/>
        <end position="139"/>
    </location>
</feature>
<dbReference type="AlphaFoldDB" id="A0A0B2UPI2"/>
<protein>
    <submittedName>
        <fullName evidence="2">Uncharacterized protein</fullName>
    </submittedName>
</protein>
<dbReference type="Proteomes" id="UP000031036">
    <property type="component" value="Unassembled WGS sequence"/>
</dbReference>
<keyword evidence="1" id="KW-0732">Signal</keyword>
<dbReference type="OrthoDB" id="6107927at2759"/>
<dbReference type="STRING" id="6265.A0A0B2UPI2"/>